<evidence type="ECO:0000313" key="6">
    <source>
        <dbReference type="EMBL" id="BAT61460.1"/>
    </source>
</evidence>
<evidence type="ECO:0000256" key="2">
    <source>
        <dbReference type="ARBA" id="ARBA00022630"/>
    </source>
</evidence>
<dbReference type="InterPro" id="IPR012349">
    <property type="entry name" value="Split_barrel_FMN-bd"/>
</dbReference>
<dbReference type="EMBL" id="AP014946">
    <property type="protein sequence ID" value="BAT61460.1"/>
    <property type="molecule type" value="Genomic_DNA"/>
</dbReference>
<comment type="similarity">
    <text evidence="4">Belongs to the flavoredoxin family.</text>
</comment>
<keyword evidence="3" id="KW-0288">FMN</keyword>
<evidence type="ECO:0000256" key="3">
    <source>
        <dbReference type="ARBA" id="ARBA00022643"/>
    </source>
</evidence>
<proteinExistence type="inferred from homology"/>
<dbReference type="SUPFAM" id="SSF50475">
    <property type="entry name" value="FMN-binding split barrel"/>
    <property type="match status" value="1"/>
</dbReference>
<dbReference type="Proteomes" id="UP000236884">
    <property type="component" value="Chromosome"/>
</dbReference>
<dbReference type="PANTHER" id="PTHR33798">
    <property type="entry name" value="FLAVOPROTEIN OXYGENASE"/>
    <property type="match status" value="1"/>
</dbReference>
<comment type="cofactor">
    <cofactor evidence="1">
        <name>FMN</name>
        <dbReference type="ChEBI" id="CHEBI:58210"/>
    </cofactor>
</comment>
<dbReference type="KEGG" id="vgo:GJW-30_1_04017"/>
<dbReference type="InterPro" id="IPR002563">
    <property type="entry name" value="Flavin_Rdtase-like_dom"/>
</dbReference>
<dbReference type="Gene3D" id="2.30.110.10">
    <property type="entry name" value="Electron Transport, Fmn-binding Protein, Chain A"/>
    <property type="match status" value="1"/>
</dbReference>
<dbReference type="OrthoDB" id="9783347at2"/>
<evidence type="ECO:0000259" key="5">
    <source>
        <dbReference type="SMART" id="SM00903"/>
    </source>
</evidence>
<name>A0A0S3PZV9_9BRAD</name>
<keyword evidence="2" id="KW-0285">Flavoprotein</keyword>
<organism evidence="6 7">
    <name type="scientific">Variibacter gotjawalensis</name>
    <dbReference type="NCBI Taxonomy" id="1333996"/>
    <lineage>
        <taxon>Bacteria</taxon>
        <taxon>Pseudomonadati</taxon>
        <taxon>Pseudomonadota</taxon>
        <taxon>Alphaproteobacteria</taxon>
        <taxon>Hyphomicrobiales</taxon>
        <taxon>Nitrobacteraceae</taxon>
        <taxon>Variibacter</taxon>
    </lineage>
</organism>
<dbReference type="SMART" id="SM00903">
    <property type="entry name" value="Flavin_Reduct"/>
    <property type="match status" value="1"/>
</dbReference>
<dbReference type="AlphaFoldDB" id="A0A0S3PZV9"/>
<keyword evidence="7" id="KW-1185">Reference proteome</keyword>
<protein>
    <submittedName>
        <fullName evidence="6">Flavoredoxin</fullName>
    </submittedName>
</protein>
<evidence type="ECO:0000313" key="7">
    <source>
        <dbReference type="Proteomes" id="UP000236884"/>
    </source>
</evidence>
<evidence type="ECO:0000256" key="1">
    <source>
        <dbReference type="ARBA" id="ARBA00001917"/>
    </source>
</evidence>
<feature type="domain" description="Flavin reductase like" evidence="5">
    <location>
        <begin position="23"/>
        <end position="182"/>
    </location>
</feature>
<evidence type="ECO:0000256" key="4">
    <source>
        <dbReference type="ARBA" id="ARBA00038054"/>
    </source>
</evidence>
<dbReference type="GO" id="GO:0010181">
    <property type="term" value="F:FMN binding"/>
    <property type="evidence" value="ECO:0007669"/>
    <property type="project" value="InterPro"/>
</dbReference>
<accession>A0A0S3PZV9</accession>
<dbReference type="PANTHER" id="PTHR33798:SF5">
    <property type="entry name" value="FLAVIN REDUCTASE LIKE DOMAIN-CONTAINING PROTEIN"/>
    <property type="match status" value="1"/>
</dbReference>
<reference evidence="6 7" key="1">
    <citation type="submission" date="2015-08" db="EMBL/GenBank/DDBJ databases">
        <title>Investigation of the bacterial diversity of lava forest soil.</title>
        <authorList>
            <person name="Lee J.S."/>
        </authorList>
    </citation>
    <scope>NUCLEOTIDE SEQUENCE [LARGE SCALE GENOMIC DNA]</scope>
    <source>
        <strain evidence="6 7">GJW-30</strain>
    </source>
</reference>
<sequence>MSEGLSFDSAAMDMRDRYKLLIGLVIPRPIALVTTLSPNGVVNAAPFSFFNIFSEEPPLCILGLQSKPGGKLKDTSAYIRDEGSFVVNLVDESIVKQMNQCAVDFPPDVSEIDVAGFTLAKSEKIKVPYIAEAPAALECRHYMTIEINPQRRLALGEILHIHTREGIVDPKTLRVDIEKYRPVARLYGNFYASLGEPFTHVRQSYEEWLSDQKTKATA</sequence>
<dbReference type="GO" id="GO:0016646">
    <property type="term" value="F:oxidoreductase activity, acting on the CH-NH group of donors, NAD or NADP as acceptor"/>
    <property type="evidence" value="ECO:0007669"/>
    <property type="project" value="UniProtKB-ARBA"/>
</dbReference>
<dbReference type="RefSeq" id="WP_096358154.1">
    <property type="nucleotide sequence ID" value="NZ_AP014946.1"/>
</dbReference>
<dbReference type="Pfam" id="PF01613">
    <property type="entry name" value="Flavin_Reduct"/>
    <property type="match status" value="1"/>
</dbReference>
<gene>
    <name evidence="6" type="primary">flr</name>
    <name evidence="6" type="ORF">GJW-30_1_04017</name>
</gene>